<dbReference type="Proteomes" id="UP000030746">
    <property type="component" value="Unassembled WGS sequence"/>
</dbReference>
<dbReference type="KEGG" id="lgi:LOTGIDRAFT_161917"/>
<accession>V4A9E3</accession>
<evidence type="ECO:0000313" key="3">
    <source>
        <dbReference type="Proteomes" id="UP000030746"/>
    </source>
</evidence>
<feature type="compositionally biased region" description="Polar residues" evidence="1">
    <location>
        <begin position="43"/>
        <end position="66"/>
    </location>
</feature>
<reference evidence="2 3" key="1">
    <citation type="journal article" date="2013" name="Nature">
        <title>Insights into bilaterian evolution from three spiralian genomes.</title>
        <authorList>
            <person name="Simakov O."/>
            <person name="Marletaz F."/>
            <person name="Cho S.J."/>
            <person name="Edsinger-Gonzales E."/>
            <person name="Havlak P."/>
            <person name="Hellsten U."/>
            <person name="Kuo D.H."/>
            <person name="Larsson T."/>
            <person name="Lv J."/>
            <person name="Arendt D."/>
            <person name="Savage R."/>
            <person name="Osoegawa K."/>
            <person name="de Jong P."/>
            <person name="Grimwood J."/>
            <person name="Chapman J.A."/>
            <person name="Shapiro H."/>
            <person name="Aerts A."/>
            <person name="Otillar R.P."/>
            <person name="Terry A.Y."/>
            <person name="Boore J.L."/>
            <person name="Grigoriev I.V."/>
            <person name="Lindberg D.R."/>
            <person name="Seaver E.C."/>
            <person name="Weisblat D.A."/>
            <person name="Putnam N.H."/>
            <person name="Rokhsar D.S."/>
        </authorList>
    </citation>
    <scope>NUCLEOTIDE SEQUENCE [LARGE SCALE GENOMIC DNA]</scope>
</reference>
<dbReference type="HOGENOM" id="CLU_1215974_0_0_1"/>
<dbReference type="RefSeq" id="XP_009056047.1">
    <property type="nucleotide sequence ID" value="XM_009057799.1"/>
</dbReference>
<name>V4A9E3_LOTGI</name>
<sequence length="228" mass="25744">MSGKEQVIELGDFGNDIDDEDAAEFSNELEKLKTKLDQDDSESASPDTPSTPVKISVTESSPTNSLVCDKSGKSTTQKSEKAKDLEKTNTDDIIKQLVSNQGNGSAKQLKPPESKPGAVCFNYPNTDLTHLDVKEAVEKYLQSQPDIMIEKIEFQPRCKLMLPPDKVETNICRWVITVDSDWGRKRLNNREFSIRDISIVLKNYDEIVALEFRQFGRMAQIMNLINRK</sequence>
<dbReference type="OrthoDB" id="6076093at2759"/>
<organism evidence="2 3">
    <name type="scientific">Lottia gigantea</name>
    <name type="common">Giant owl limpet</name>
    <dbReference type="NCBI Taxonomy" id="225164"/>
    <lineage>
        <taxon>Eukaryota</taxon>
        <taxon>Metazoa</taxon>
        <taxon>Spiralia</taxon>
        <taxon>Lophotrochozoa</taxon>
        <taxon>Mollusca</taxon>
        <taxon>Gastropoda</taxon>
        <taxon>Patellogastropoda</taxon>
        <taxon>Lottioidea</taxon>
        <taxon>Lottiidae</taxon>
        <taxon>Lottia</taxon>
    </lineage>
</organism>
<feature type="region of interest" description="Disordered" evidence="1">
    <location>
        <begin position="1"/>
        <end position="88"/>
    </location>
</feature>
<keyword evidence="3" id="KW-1185">Reference proteome</keyword>
<dbReference type="InterPro" id="IPR031746">
    <property type="entry name" value="DUF4732"/>
</dbReference>
<dbReference type="GeneID" id="20238823"/>
<dbReference type="PANTHER" id="PTHR37153:SF1">
    <property type="entry name" value="HYPOTHETICAL LOC292874"/>
    <property type="match status" value="1"/>
</dbReference>
<feature type="compositionally biased region" description="Basic and acidic residues" evidence="1">
    <location>
        <begin position="28"/>
        <end position="38"/>
    </location>
</feature>
<evidence type="ECO:0000313" key="2">
    <source>
        <dbReference type="EMBL" id="ESO93352.1"/>
    </source>
</evidence>
<feature type="compositionally biased region" description="Basic and acidic residues" evidence="1">
    <location>
        <begin position="78"/>
        <end position="88"/>
    </location>
</feature>
<dbReference type="PANTHER" id="PTHR37153">
    <property type="entry name" value="CHROMOSOME 19 C19ORF81 HOMOLOG"/>
    <property type="match status" value="1"/>
</dbReference>
<evidence type="ECO:0000256" key="1">
    <source>
        <dbReference type="SAM" id="MobiDB-lite"/>
    </source>
</evidence>
<protein>
    <submittedName>
        <fullName evidence="2">Uncharacterized protein</fullName>
    </submittedName>
</protein>
<dbReference type="EMBL" id="KB201931">
    <property type="protein sequence ID" value="ESO93352.1"/>
    <property type="molecule type" value="Genomic_DNA"/>
</dbReference>
<dbReference type="AlphaFoldDB" id="V4A9E3"/>
<dbReference type="CTD" id="20238823"/>
<gene>
    <name evidence="2" type="ORF">LOTGIDRAFT_161917</name>
</gene>
<proteinExistence type="predicted"/>